<dbReference type="EMBL" id="QJNU01000086">
    <property type="protein sequence ID" value="RYP07680.1"/>
    <property type="molecule type" value="Genomic_DNA"/>
</dbReference>
<proteinExistence type="predicted"/>
<dbReference type="PANTHER" id="PTHR31944:SF129">
    <property type="entry name" value="ASPYRIDONES CLUSTER REGULATOR APDR-RELATED"/>
    <property type="match status" value="1"/>
</dbReference>
<protein>
    <recommendedName>
        <fullName evidence="12">Xylanolytic transcriptional activator regulatory domain-containing protein</fullName>
    </recommendedName>
</protein>
<evidence type="ECO:0000256" key="5">
    <source>
        <dbReference type="ARBA" id="ARBA00022833"/>
    </source>
</evidence>
<keyword evidence="6" id="KW-0560">Oxidoreductase</keyword>
<keyword evidence="11" id="KW-0732">Signal</keyword>
<feature type="chain" id="PRO_5020486416" description="Xylanolytic transcriptional activator regulatory domain-containing protein" evidence="11">
    <location>
        <begin position="22"/>
        <end position="751"/>
    </location>
</feature>
<dbReference type="InterPro" id="IPR002938">
    <property type="entry name" value="FAD-bd"/>
</dbReference>
<dbReference type="GO" id="GO:0001228">
    <property type="term" value="F:DNA-binding transcription activator activity, RNA polymerase II-specific"/>
    <property type="evidence" value="ECO:0007669"/>
    <property type="project" value="TreeGrafter"/>
</dbReference>
<keyword evidence="7" id="KW-0805">Transcription regulation</keyword>
<evidence type="ECO:0000313" key="14">
    <source>
        <dbReference type="Proteomes" id="UP000293360"/>
    </source>
</evidence>
<comment type="pathway">
    <text evidence="1">Secondary metabolite biosynthesis.</text>
</comment>
<keyword evidence="8" id="KW-0238">DNA-binding</keyword>
<dbReference type="Proteomes" id="UP000293360">
    <property type="component" value="Unassembled WGS sequence"/>
</dbReference>
<organism evidence="13 14">
    <name type="scientific">Monosporascus ibericus</name>
    <dbReference type="NCBI Taxonomy" id="155417"/>
    <lineage>
        <taxon>Eukaryota</taxon>
        <taxon>Fungi</taxon>
        <taxon>Dikarya</taxon>
        <taxon>Ascomycota</taxon>
        <taxon>Pezizomycotina</taxon>
        <taxon>Sordariomycetes</taxon>
        <taxon>Xylariomycetidae</taxon>
        <taxon>Xylariales</taxon>
        <taxon>Xylariales incertae sedis</taxon>
        <taxon>Monosporascus</taxon>
    </lineage>
</organism>
<evidence type="ECO:0000256" key="1">
    <source>
        <dbReference type="ARBA" id="ARBA00005179"/>
    </source>
</evidence>
<evidence type="ECO:0000256" key="2">
    <source>
        <dbReference type="ARBA" id="ARBA00022630"/>
    </source>
</evidence>
<sequence>MPNPNITKFTIILACFTEASGSCKGTSFQGAETRALINQIGDLRKCKNIARSGKVGRPSRQLSSPKLGFASLPRDIADEIASLYLQSSESVYRILYIPTFWAEYRKYWDHSESATTKLRLKVLLVIGIGSSLSEQGSRDEGFRRMVHQWVYAAQTWLSGPLEKDRLDFPGLQIHCLTNLARQIFSIGGDLVWMSTGSLVHRAMQMGLHRDPRHFPAMSVLQAEIRRRLWATILEMVVQSSLDSAMPPRISFDEFDTEAPSSINDEEVGESTTALRSHPKGVYTATSIQLLLLDSLPTRLRILHLLSSLRCEFSYQYVLKLSSEVTEACRAYSSFVKENEGSGIRPFHLNLLDYLVRRFMIPLYCTFASRARMNPLSYHSLKVSLGVSLALLSPEPDEGFSRLMAGRGWFREGIRDLLKQALRDMISVSMERIRCSETNVKNHMFWSMVMAQTEAIEADNPCEQKVAQSARDSLEFCHGLLQTRAASASLPSPNGTGLTSTKSWCLAGGLRIMAQMKVLIAGADIAGNSLAFWFSKLGHNVTVVERFPCLRTTGLEVDPRGRGIEVLRRMGLEKAFRPLAVPEQGIQIVDSSGRRRAYFPANNKSGQGRQAFTSDIEIMRGDLCRLLYDATKDRTKYVFGTSVESFEEKDSSVEVRFVDGKADRFDLVGTDGQWSRTREIILGPGAVDSVYPLRLYTAYFTIPRPIQEGEEYIATAYMAPGNRGIMTRKHSPHKIQTYAGCKTESERLKNAR</sequence>
<dbReference type="Gene3D" id="3.50.50.60">
    <property type="entry name" value="FAD/NAD(P)-binding domain"/>
    <property type="match status" value="1"/>
</dbReference>
<evidence type="ECO:0000256" key="7">
    <source>
        <dbReference type="ARBA" id="ARBA00023015"/>
    </source>
</evidence>
<evidence type="ECO:0000256" key="8">
    <source>
        <dbReference type="ARBA" id="ARBA00023125"/>
    </source>
</evidence>
<feature type="domain" description="Xylanolytic transcriptional activator regulatory" evidence="12">
    <location>
        <begin position="191"/>
        <end position="265"/>
    </location>
</feature>
<dbReference type="GO" id="GO:0000978">
    <property type="term" value="F:RNA polymerase II cis-regulatory region sequence-specific DNA binding"/>
    <property type="evidence" value="ECO:0007669"/>
    <property type="project" value="TreeGrafter"/>
</dbReference>
<dbReference type="GO" id="GO:0006351">
    <property type="term" value="P:DNA-templated transcription"/>
    <property type="evidence" value="ECO:0007669"/>
    <property type="project" value="InterPro"/>
</dbReference>
<dbReference type="PANTHER" id="PTHR31944">
    <property type="entry name" value="HEME-RESPONSIVE ZINC FINGER TRANSCRIPTION FACTOR HAP1"/>
    <property type="match status" value="1"/>
</dbReference>
<feature type="signal peptide" evidence="11">
    <location>
        <begin position="1"/>
        <end position="21"/>
    </location>
</feature>
<dbReference type="GO" id="GO:0071949">
    <property type="term" value="F:FAD binding"/>
    <property type="evidence" value="ECO:0007669"/>
    <property type="project" value="InterPro"/>
</dbReference>
<dbReference type="CDD" id="cd12148">
    <property type="entry name" value="fungal_TF_MHR"/>
    <property type="match status" value="1"/>
</dbReference>
<dbReference type="InterPro" id="IPR007219">
    <property type="entry name" value="XnlR_reg_dom"/>
</dbReference>
<dbReference type="InterPro" id="IPR051430">
    <property type="entry name" value="Fungal_TF_Env_Response"/>
</dbReference>
<dbReference type="OrthoDB" id="4337792at2759"/>
<keyword evidence="2" id="KW-0285">Flavoprotein</keyword>
<evidence type="ECO:0000256" key="11">
    <source>
        <dbReference type="SAM" id="SignalP"/>
    </source>
</evidence>
<dbReference type="SUPFAM" id="SSF51905">
    <property type="entry name" value="FAD/NAD(P)-binding domain"/>
    <property type="match status" value="1"/>
</dbReference>
<accession>A0A4Q4TQ08</accession>
<gene>
    <name evidence="13" type="ORF">DL764_002364</name>
</gene>
<evidence type="ECO:0000313" key="13">
    <source>
        <dbReference type="EMBL" id="RYP07680.1"/>
    </source>
</evidence>
<comment type="caution">
    <text evidence="13">The sequence shown here is derived from an EMBL/GenBank/DDBJ whole genome shotgun (WGS) entry which is preliminary data.</text>
</comment>
<evidence type="ECO:0000259" key="12">
    <source>
        <dbReference type="SMART" id="SM00906"/>
    </source>
</evidence>
<keyword evidence="9" id="KW-0804">Transcription</keyword>
<keyword evidence="3" id="KW-0479">Metal-binding</keyword>
<evidence type="ECO:0000256" key="9">
    <source>
        <dbReference type="ARBA" id="ARBA00023163"/>
    </source>
</evidence>
<evidence type="ECO:0000256" key="4">
    <source>
        <dbReference type="ARBA" id="ARBA00022827"/>
    </source>
</evidence>
<dbReference type="Pfam" id="PF04082">
    <property type="entry name" value="Fungal_trans"/>
    <property type="match status" value="1"/>
</dbReference>
<name>A0A4Q4TQ08_9PEZI</name>
<keyword evidence="5" id="KW-0862">Zinc</keyword>
<keyword evidence="4" id="KW-0274">FAD</keyword>
<evidence type="ECO:0000256" key="6">
    <source>
        <dbReference type="ARBA" id="ARBA00023002"/>
    </source>
</evidence>
<keyword evidence="14" id="KW-1185">Reference proteome</keyword>
<dbReference type="GO" id="GO:0005634">
    <property type="term" value="C:nucleus"/>
    <property type="evidence" value="ECO:0007669"/>
    <property type="project" value="TreeGrafter"/>
</dbReference>
<dbReference type="AlphaFoldDB" id="A0A4Q4TQ08"/>
<dbReference type="GO" id="GO:0016491">
    <property type="term" value="F:oxidoreductase activity"/>
    <property type="evidence" value="ECO:0007669"/>
    <property type="project" value="UniProtKB-KW"/>
</dbReference>
<reference evidence="13 14" key="1">
    <citation type="submission" date="2018-06" db="EMBL/GenBank/DDBJ databases">
        <title>Complete Genomes of Monosporascus.</title>
        <authorList>
            <person name="Robinson A.J."/>
            <person name="Natvig D.O."/>
        </authorList>
    </citation>
    <scope>NUCLEOTIDE SEQUENCE [LARGE SCALE GENOMIC DNA]</scope>
    <source>
        <strain evidence="13 14">CBS 110550</strain>
    </source>
</reference>
<evidence type="ECO:0000256" key="3">
    <source>
        <dbReference type="ARBA" id="ARBA00022723"/>
    </source>
</evidence>
<dbReference type="GO" id="GO:0008270">
    <property type="term" value="F:zinc ion binding"/>
    <property type="evidence" value="ECO:0007669"/>
    <property type="project" value="InterPro"/>
</dbReference>
<dbReference type="SMART" id="SM00906">
    <property type="entry name" value="Fungal_trans"/>
    <property type="match status" value="1"/>
</dbReference>
<dbReference type="InterPro" id="IPR036188">
    <property type="entry name" value="FAD/NAD-bd_sf"/>
</dbReference>
<keyword evidence="10" id="KW-0539">Nucleus</keyword>
<dbReference type="Pfam" id="PF01494">
    <property type="entry name" value="FAD_binding_3"/>
    <property type="match status" value="1"/>
</dbReference>
<evidence type="ECO:0000256" key="10">
    <source>
        <dbReference type="ARBA" id="ARBA00023242"/>
    </source>
</evidence>